<dbReference type="OrthoDB" id="1143915at2"/>
<reference evidence="1 2" key="1">
    <citation type="submission" date="2018-02" db="EMBL/GenBank/DDBJ databases">
        <title>Genomic Encyclopedia of Archaeal and Bacterial Type Strains, Phase II (KMG-II): from individual species to whole genera.</title>
        <authorList>
            <person name="Goeker M."/>
        </authorList>
    </citation>
    <scope>NUCLEOTIDE SEQUENCE [LARGE SCALE GENOMIC DNA]</scope>
    <source>
        <strain evidence="1 2">DSM 16809</strain>
    </source>
</reference>
<organism evidence="1 2">
    <name type="scientific">Nonlabens xylanidelens</name>
    <dbReference type="NCBI Taxonomy" id="191564"/>
    <lineage>
        <taxon>Bacteria</taxon>
        <taxon>Pseudomonadati</taxon>
        <taxon>Bacteroidota</taxon>
        <taxon>Flavobacteriia</taxon>
        <taxon>Flavobacteriales</taxon>
        <taxon>Flavobacteriaceae</taxon>
        <taxon>Nonlabens</taxon>
    </lineage>
</organism>
<gene>
    <name evidence="1" type="ORF">LY01_01496</name>
</gene>
<accession>A0A2S6INS3</accession>
<proteinExistence type="predicted"/>
<protein>
    <submittedName>
        <fullName evidence="1">Uncharacterized protein</fullName>
    </submittedName>
</protein>
<dbReference type="Proteomes" id="UP000239002">
    <property type="component" value="Unassembled WGS sequence"/>
</dbReference>
<comment type="caution">
    <text evidence="1">The sequence shown here is derived from an EMBL/GenBank/DDBJ whole genome shotgun (WGS) entry which is preliminary data.</text>
</comment>
<evidence type="ECO:0000313" key="1">
    <source>
        <dbReference type="EMBL" id="PPK95903.1"/>
    </source>
</evidence>
<sequence>MAILCALSLGFVNAQVGLNVQNPDQSAILDISSEDKGVLFPRMDLKNLSEAQPVNNPATGLVVWNTDAANNGTDSGFYFWNNSWIKLGVNEVSAPGTVDTKAYGQLTINNDWNSNLQQYTFTSINTNSAGLATSNVRVNDGNNFSLRPEVAGLYRVTFTITYRKNADNGASEIEFYLFKNNNAINDAKIKAPLNRTVNTVSFSKLMNLDAYQYYGLGISKSDMAPQNLSITILKNQTSFNIEKID</sequence>
<dbReference type="EMBL" id="PTJE01000002">
    <property type="protein sequence ID" value="PPK95903.1"/>
    <property type="molecule type" value="Genomic_DNA"/>
</dbReference>
<name>A0A2S6INS3_9FLAO</name>
<keyword evidence="2" id="KW-1185">Reference proteome</keyword>
<evidence type="ECO:0000313" key="2">
    <source>
        <dbReference type="Proteomes" id="UP000239002"/>
    </source>
</evidence>
<dbReference type="AlphaFoldDB" id="A0A2S6INS3"/>